<proteinExistence type="predicted"/>
<protein>
    <submittedName>
        <fullName evidence="1">Uncharacterized protein</fullName>
    </submittedName>
</protein>
<gene>
    <name evidence="1" type="ORF">HPB49_014853</name>
</gene>
<organism evidence="1 2">
    <name type="scientific">Dermacentor silvarum</name>
    <name type="common">Tick</name>
    <dbReference type="NCBI Taxonomy" id="543639"/>
    <lineage>
        <taxon>Eukaryota</taxon>
        <taxon>Metazoa</taxon>
        <taxon>Ecdysozoa</taxon>
        <taxon>Arthropoda</taxon>
        <taxon>Chelicerata</taxon>
        <taxon>Arachnida</taxon>
        <taxon>Acari</taxon>
        <taxon>Parasitiformes</taxon>
        <taxon>Ixodida</taxon>
        <taxon>Ixodoidea</taxon>
        <taxon>Ixodidae</taxon>
        <taxon>Rhipicephalinae</taxon>
        <taxon>Dermacentor</taxon>
    </lineage>
</organism>
<name>A0ACB8CY21_DERSI</name>
<keyword evidence="2" id="KW-1185">Reference proteome</keyword>
<evidence type="ECO:0000313" key="2">
    <source>
        <dbReference type="Proteomes" id="UP000821865"/>
    </source>
</evidence>
<comment type="caution">
    <text evidence="1">The sequence shown here is derived from an EMBL/GenBank/DDBJ whole genome shotgun (WGS) entry which is preliminary data.</text>
</comment>
<dbReference type="Proteomes" id="UP000821865">
    <property type="component" value="Chromosome 4"/>
</dbReference>
<accession>A0ACB8CY21</accession>
<dbReference type="EMBL" id="CM023473">
    <property type="protein sequence ID" value="KAH7954001.1"/>
    <property type="molecule type" value="Genomic_DNA"/>
</dbReference>
<sequence>MVCGLGVIKGVLCALNLTISLLGVAAIVVAAIVLNNPNLHDVNDHLGKFSNYPTAATFALVAGVTVLLFGVCGCCGACFGVGWLLLMFIIIMAGFVILETVAMGLVWKYANSAELENTLTSTLYTLIEAKKTGLPNFLLDLQQGLSCCGAKGPDDYPRNGFEIPASCYTESKSSPPVLHKMGCGEAIAIFLGEQSLKIGLLVLGIVVAQLFGIVLLVVGGLLRSDPDVRRIAEYFTVFDNYWAASVTTLFVGACLLLVGFLGCCGAFFESKRLLIAYNVFMVFFVVLELAVMGLVWKHAKEEAMDIYLSNAFRRLITKSKNAFVDIEYFLDNIQFKLQCCGGAGPHDYEALEMDYVGSCFYYDHEKEAAAVYQEGCGREIRRFLMGKSLAVGLICLFVLLIQVGSIASAVYVLRMTGKPRPKVTAV</sequence>
<reference evidence="1" key="1">
    <citation type="submission" date="2020-05" db="EMBL/GenBank/DDBJ databases">
        <title>Large-scale comparative analyses of tick genomes elucidate their genetic diversity and vector capacities.</title>
        <authorList>
            <person name="Jia N."/>
            <person name="Wang J."/>
            <person name="Shi W."/>
            <person name="Du L."/>
            <person name="Sun Y."/>
            <person name="Zhan W."/>
            <person name="Jiang J."/>
            <person name="Wang Q."/>
            <person name="Zhang B."/>
            <person name="Ji P."/>
            <person name="Sakyi L.B."/>
            <person name="Cui X."/>
            <person name="Yuan T."/>
            <person name="Jiang B."/>
            <person name="Yang W."/>
            <person name="Lam T.T.-Y."/>
            <person name="Chang Q."/>
            <person name="Ding S."/>
            <person name="Wang X."/>
            <person name="Zhu J."/>
            <person name="Ruan X."/>
            <person name="Zhao L."/>
            <person name="Wei J."/>
            <person name="Que T."/>
            <person name="Du C."/>
            <person name="Cheng J."/>
            <person name="Dai P."/>
            <person name="Han X."/>
            <person name="Huang E."/>
            <person name="Gao Y."/>
            <person name="Liu J."/>
            <person name="Shao H."/>
            <person name="Ye R."/>
            <person name="Li L."/>
            <person name="Wei W."/>
            <person name="Wang X."/>
            <person name="Wang C."/>
            <person name="Yang T."/>
            <person name="Huo Q."/>
            <person name="Li W."/>
            <person name="Guo W."/>
            <person name="Chen H."/>
            <person name="Zhou L."/>
            <person name="Ni X."/>
            <person name="Tian J."/>
            <person name="Zhou Y."/>
            <person name="Sheng Y."/>
            <person name="Liu T."/>
            <person name="Pan Y."/>
            <person name="Xia L."/>
            <person name="Li J."/>
            <person name="Zhao F."/>
            <person name="Cao W."/>
        </authorList>
    </citation>
    <scope>NUCLEOTIDE SEQUENCE</scope>
    <source>
        <strain evidence="1">Dsil-2018</strain>
    </source>
</reference>
<evidence type="ECO:0000313" key="1">
    <source>
        <dbReference type="EMBL" id="KAH7954001.1"/>
    </source>
</evidence>